<reference evidence="1 2" key="1">
    <citation type="submission" date="2023-03" db="EMBL/GenBank/DDBJ databases">
        <title>High recombination rates correlate with genetic variation in Cardiocondyla obscurior ants.</title>
        <authorList>
            <person name="Errbii M."/>
        </authorList>
    </citation>
    <scope>NUCLEOTIDE SEQUENCE [LARGE SCALE GENOMIC DNA]</scope>
    <source>
        <strain evidence="1">Alpha-2009</strain>
        <tissue evidence="1">Whole body</tissue>
    </source>
</reference>
<sequence>MRFCQLHDCHFKNNTIFLQKCTPWYLSAWIQCTRLTYHFKSIEAYNETRCTILSASHLTIFRKLSLSSGYWLKTVTTTRRTRFTPRRFARTCHVASVYVKKRRFCSSVDAFPRARSRKFFSQIIGDKLIQAGSV</sequence>
<name>A0AAW2G8W3_9HYME</name>
<proteinExistence type="predicted"/>
<dbReference type="EMBL" id="JADYXP020000005">
    <property type="protein sequence ID" value="KAL0123797.1"/>
    <property type="molecule type" value="Genomic_DNA"/>
</dbReference>
<accession>A0AAW2G8W3</accession>
<keyword evidence="2" id="KW-1185">Reference proteome</keyword>
<organism evidence="1 2">
    <name type="scientific">Cardiocondyla obscurior</name>
    <dbReference type="NCBI Taxonomy" id="286306"/>
    <lineage>
        <taxon>Eukaryota</taxon>
        <taxon>Metazoa</taxon>
        <taxon>Ecdysozoa</taxon>
        <taxon>Arthropoda</taxon>
        <taxon>Hexapoda</taxon>
        <taxon>Insecta</taxon>
        <taxon>Pterygota</taxon>
        <taxon>Neoptera</taxon>
        <taxon>Endopterygota</taxon>
        <taxon>Hymenoptera</taxon>
        <taxon>Apocrita</taxon>
        <taxon>Aculeata</taxon>
        <taxon>Formicoidea</taxon>
        <taxon>Formicidae</taxon>
        <taxon>Myrmicinae</taxon>
        <taxon>Cardiocondyla</taxon>
    </lineage>
</organism>
<dbReference type="Proteomes" id="UP001430953">
    <property type="component" value="Unassembled WGS sequence"/>
</dbReference>
<protein>
    <submittedName>
        <fullName evidence="1">Uncharacterized protein</fullName>
    </submittedName>
</protein>
<comment type="caution">
    <text evidence="1">The sequence shown here is derived from an EMBL/GenBank/DDBJ whole genome shotgun (WGS) entry which is preliminary data.</text>
</comment>
<gene>
    <name evidence="1" type="ORF">PUN28_005964</name>
</gene>
<evidence type="ECO:0000313" key="2">
    <source>
        <dbReference type="Proteomes" id="UP001430953"/>
    </source>
</evidence>
<dbReference type="AlphaFoldDB" id="A0AAW2G8W3"/>
<evidence type="ECO:0000313" key="1">
    <source>
        <dbReference type="EMBL" id="KAL0123797.1"/>
    </source>
</evidence>